<comment type="similarity">
    <text evidence="3 8 10">Belongs to the elongation factor P family.</text>
</comment>
<dbReference type="SMART" id="SM00841">
    <property type="entry name" value="Elong-fact-P_C"/>
    <property type="match status" value="1"/>
</dbReference>
<comment type="pathway">
    <text evidence="2 8">Protein biosynthesis; polypeptide chain elongation.</text>
</comment>
<gene>
    <name evidence="8" type="primary">efp</name>
    <name evidence="13" type="ORF">SAMN05444406_10657</name>
</gene>
<evidence type="ECO:0000256" key="2">
    <source>
        <dbReference type="ARBA" id="ARBA00004815"/>
    </source>
</evidence>
<evidence type="ECO:0000256" key="10">
    <source>
        <dbReference type="RuleBase" id="RU004389"/>
    </source>
</evidence>
<dbReference type="SMART" id="SM01185">
    <property type="entry name" value="EFP"/>
    <property type="match status" value="1"/>
</dbReference>
<organism evidence="13 14">
    <name type="scientific">Caldicoprobacter faecalis</name>
    <dbReference type="NCBI Taxonomy" id="937334"/>
    <lineage>
        <taxon>Bacteria</taxon>
        <taxon>Bacillati</taxon>
        <taxon>Bacillota</taxon>
        <taxon>Clostridia</taxon>
        <taxon>Caldicoprobacterales</taxon>
        <taxon>Caldicoprobacteraceae</taxon>
        <taxon>Caldicoprobacter</taxon>
    </lineage>
</organism>
<dbReference type="InterPro" id="IPR020599">
    <property type="entry name" value="Transl_elong_fac_P/YeiP"/>
</dbReference>
<feature type="domain" description="Translation elongation factor P/YeiP central" evidence="12">
    <location>
        <begin position="69"/>
        <end position="123"/>
    </location>
</feature>
<dbReference type="NCBIfam" id="NF001810">
    <property type="entry name" value="PRK00529.1"/>
    <property type="match status" value="1"/>
</dbReference>
<dbReference type="Gene3D" id="2.40.50.140">
    <property type="entry name" value="Nucleic acid-binding proteins"/>
    <property type="match status" value="2"/>
</dbReference>
<dbReference type="InterPro" id="IPR014722">
    <property type="entry name" value="Rib_uL2_dom2"/>
</dbReference>
<evidence type="ECO:0000313" key="13">
    <source>
        <dbReference type="EMBL" id="SFP90935.1"/>
    </source>
</evidence>
<dbReference type="InterPro" id="IPR008991">
    <property type="entry name" value="Translation_prot_SH3-like_sf"/>
</dbReference>
<evidence type="ECO:0000256" key="3">
    <source>
        <dbReference type="ARBA" id="ARBA00009479"/>
    </source>
</evidence>
<dbReference type="FunFam" id="2.40.50.140:FF:000004">
    <property type="entry name" value="Elongation factor P"/>
    <property type="match status" value="1"/>
</dbReference>
<dbReference type="PIRSF" id="PIRSF005901">
    <property type="entry name" value="EF-P"/>
    <property type="match status" value="1"/>
</dbReference>
<dbReference type="PANTHER" id="PTHR30053:SF12">
    <property type="entry name" value="ELONGATION FACTOR P (EF-P) FAMILY PROTEIN"/>
    <property type="match status" value="1"/>
</dbReference>
<evidence type="ECO:0000256" key="4">
    <source>
        <dbReference type="ARBA" id="ARBA00022490"/>
    </source>
</evidence>
<name>A0A1I5U6N1_9FIRM</name>
<dbReference type="EMBL" id="FOXR01000006">
    <property type="protein sequence ID" value="SFP90935.1"/>
    <property type="molecule type" value="Genomic_DNA"/>
</dbReference>
<dbReference type="GO" id="GO:0003746">
    <property type="term" value="F:translation elongation factor activity"/>
    <property type="evidence" value="ECO:0007669"/>
    <property type="project" value="UniProtKB-UniRule"/>
</dbReference>
<dbReference type="InterPro" id="IPR015365">
    <property type="entry name" value="Elong-fact-P_C"/>
</dbReference>
<dbReference type="GO" id="GO:0043043">
    <property type="term" value="P:peptide biosynthetic process"/>
    <property type="evidence" value="ECO:0007669"/>
    <property type="project" value="InterPro"/>
</dbReference>
<dbReference type="Gene3D" id="2.30.30.30">
    <property type="match status" value="1"/>
</dbReference>
<dbReference type="InterPro" id="IPR011768">
    <property type="entry name" value="Transl_elongation_fac_P"/>
</dbReference>
<keyword evidence="4 8" id="KW-0963">Cytoplasm</keyword>
<keyword evidence="6 8" id="KW-0648">Protein biosynthesis</keyword>
<accession>A0A1I5U6N1</accession>
<evidence type="ECO:0000256" key="9">
    <source>
        <dbReference type="NCBIfam" id="TIGR00038"/>
    </source>
</evidence>
<evidence type="ECO:0000259" key="11">
    <source>
        <dbReference type="SMART" id="SM00841"/>
    </source>
</evidence>
<dbReference type="InterPro" id="IPR013185">
    <property type="entry name" value="Transl_elong_KOW-like"/>
</dbReference>
<dbReference type="InterPro" id="IPR013852">
    <property type="entry name" value="Transl_elong_P/YeiP_CS"/>
</dbReference>
<proteinExistence type="inferred from homology"/>
<evidence type="ECO:0000256" key="7">
    <source>
        <dbReference type="ARBA" id="ARBA00025469"/>
    </source>
</evidence>
<dbReference type="SUPFAM" id="SSF50249">
    <property type="entry name" value="Nucleic acid-binding proteins"/>
    <property type="match status" value="2"/>
</dbReference>
<dbReference type="HAMAP" id="MF_00141">
    <property type="entry name" value="EF_P"/>
    <property type="match status" value="1"/>
</dbReference>
<dbReference type="InterPro" id="IPR001059">
    <property type="entry name" value="Transl_elong_P/YeiP_cen"/>
</dbReference>
<dbReference type="FunFam" id="2.40.50.140:FF:000009">
    <property type="entry name" value="Elongation factor P"/>
    <property type="match status" value="1"/>
</dbReference>
<comment type="subcellular location">
    <subcellularLocation>
        <location evidence="1 8">Cytoplasm</location>
    </subcellularLocation>
</comment>
<sequence>MEMIAAGDFRKGVTIELDGQVYTIVDFQHVKPGKGAAFVRTKIKNIVTGNVLERTFNPTERVPRAHIETKEMQYLYNDGNLYYFMDTETYEQIPLNRDQVEDAMKYIKENMIVTIKFYKGVPFTVEPPNFVELKVIDTEPGVRGDTVTGGSKPATLETGAVIQVPLFVNTGDVIRIDTRNDEYIERV</sequence>
<dbReference type="PANTHER" id="PTHR30053">
    <property type="entry name" value="ELONGATION FACTOR P"/>
    <property type="match status" value="1"/>
</dbReference>
<dbReference type="CDD" id="cd04470">
    <property type="entry name" value="S1_EF-P_repeat_1"/>
    <property type="match status" value="1"/>
</dbReference>
<dbReference type="Pfam" id="PF08207">
    <property type="entry name" value="EFP_N"/>
    <property type="match status" value="1"/>
</dbReference>
<evidence type="ECO:0000256" key="8">
    <source>
        <dbReference type="HAMAP-Rule" id="MF_00141"/>
    </source>
</evidence>
<feature type="domain" description="Elongation factor P C-terminal" evidence="11">
    <location>
        <begin position="131"/>
        <end position="186"/>
    </location>
</feature>
<keyword evidence="14" id="KW-1185">Reference proteome</keyword>
<keyword evidence="5 8" id="KW-0251">Elongation factor</keyword>
<evidence type="ECO:0000256" key="1">
    <source>
        <dbReference type="ARBA" id="ARBA00004496"/>
    </source>
</evidence>
<evidence type="ECO:0000313" key="14">
    <source>
        <dbReference type="Proteomes" id="UP000198577"/>
    </source>
</evidence>
<reference evidence="13 14" key="1">
    <citation type="submission" date="2016-10" db="EMBL/GenBank/DDBJ databases">
        <authorList>
            <person name="de Groot N.N."/>
        </authorList>
    </citation>
    <scope>NUCLEOTIDE SEQUENCE [LARGE SCALE GENOMIC DNA]</scope>
    <source>
        <strain evidence="13 14">DSM 20678</strain>
    </source>
</reference>
<dbReference type="Pfam" id="PF09285">
    <property type="entry name" value="Elong-fact-P_C"/>
    <property type="match status" value="1"/>
</dbReference>
<dbReference type="UniPathway" id="UPA00345"/>
<dbReference type="InterPro" id="IPR012340">
    <property type="entry name" value="NA-bd_OB-fold"/>
</dbReference>
<evidence type="ECO:0000256" key="5">
    <source>
        <dbReference type="ARBA" id="ARBA00022768"/>
    </source>
</evidence>
<dbReference type="Proteomes" id="UP000198577">
    <property type="component" value="Unassembled WGS sequence"/>
</dbReference>
<evidence type="ECO:0000256" key="6">
    <source>
        <dbReference type="ARBA" id="ARBA00022917"/>
    </source>
</evidence>
<dbReference type="SUPFAM" id="SSF50104">
    <property type="entry name" value="Translation proteins SH3-like domain"/>
    <property type="match status" value="1"/>
</dbReference>
<comment type="function">
    <text evidence="7 8">Involved in peptide bond synthesis. Stimulates efficient translation and peptide-bond synthesis on native or reconstituted 70S ribosomes in vitro. Probably functions indirectly by altering the affinity of the ribosome for aminoacyl-tRNA, thus increasing their reactivity as acceptors for peptidyl transferase.</text>
</comment>
<protein>
    <recommendedName>
        <fullName evidence="8 9">Elongation factor P</fullName>
        <shortName evidence="8">EF-P</shortName>
    </recommendedName>
</protein>
<dbReference type="FunFam" id="2.30.30.30:FF:000003">
    <property type="entry name" value="Elongation factor P"/>
    <property type="match status" value="1"/>
</dbReference>
<dbReference type="AlphaFoldDB" id="A0A1I5U6N1"/>
<dbReference type="NCBIfam" id="TIGR00038">
    <property type="entry name" value="efp"/>
    <property type="match status" value="1"/>
</dbReference>
<dbReference type="CDD" id="cd05794">
    <property type="entry name" value="S1_EF-P_repeat_2"/>
    <property type="match status" value="1"/>
</dbReference>
<dbReference type="PROSITE" id="PS01275">
    <property type="entry name" value="EFP"/>
    <property type="match status" value="1"/>
</dbReference>
<evidence type="ECO:0000259" key="12">
    <source>
        <dbReference type="SMART" id="SM01185"/>
    </source>
</evidence>
<dbReference type="Pfam" id="PF01132">
    <property type="entry name" value="EFP"/>
    <property type="match status" value="1"/>
</dbReference>
<dbReference type="STRING" id="937334.SAMN05444406_10657"/>
<dbReference type="GO" id="GO:0005829">
    <property type="term" value="C:cytosol"/>
    <property type="evidence" value="ECO:0007669"/>
    <property type="project" value="UniProtKB-ARBA"/>
</dbReference>